<dbReference type="EMBL" id="OFSM01000022">
    <property type="protein sequence ID" value="SOY31169.1"/>
    <property type="molecule type" value="Genomic_DNA"/>
</dbReference>
<proteinExistence type="inferred from homology"/>
<dbReference type="PANTHER" id="PTHR47314:SF1">
    <property type="entry name" value="MALTOSE_MALTODEXTRIN TRANSPORT SYSTEM PERMEASE PROTEIN MALF"/>
    <property type="match status" value="1"/>
</dbReference>
<comment type="similarity">
    <text evidence="2 10">Belongs to the binding-protein-dependent transport system permease family. MalFG subfamily.</text>
</comment>
<keyword evidence="3 9" id="KW-0813">Transport</keyword>
<dbReference type="Gene3D" id="1.10.3720.10">
    <property type="entry name" value="MetI-like"/>
    <property type="match status" value="1"/>
</dbReference>
<evidence type="ECO:0000256" key="9">
    <source>
        <dbReference type="RuleBase" id="RU363032"/>
    </source>
</evidence>
<dbReference type="OrthoDB" id="9778687at2"/>
<dbReference type="RefSeq" id="WP_103241170.1">
    <property type="nucleotide sequence ID" value="NZ_JANJZD010000032.1"/>
</dbReference>
<dbReference type="GO" id="GO:1990060">
    <property type="term" value="C:maltose transport complex"/>
    <property type="evidence" value="ECO:0007669"/>
    <property type="project" value="TreeGrafter"/>
</dbReference>
<dbReference type="GO" id="GO:0015423">
    <property type="term" value="F:ABC-type maltose transporter activity"/>
    <property type="evidence" value="ECO:0007669"/>
    <property type="project" value="TreeGrafter"/>
</dbReference>
<evidence type="ECO:0000259" key="11">
    <source>
        <dbReference type="PROSITE" id="PS50928"/>
    </source>
</evidence>
<name>A0A2K4ZL13_9FIRM</name>
<feature type="transmembrane region" description="Helical" evidence="9">
    <location>
        <begin position="422"/>
        <end position="445"/>
    </location>
</feature>
<accession>A0A2K4ZL13</accession>
<evidence type="ECO:0000256" key="2">
    <source>
        <dbReference type="ARBA" id="ARBA00009047"/>
    </source>
</evidence>
<evidence type="ECO:0000256" key="7">
    <source>
        <dbReference type="ARBA" id="ARBA00022989"/>
    </source>
</evidence>
<evidence type="ECO:0000256" key="3">
    <source>
        <dbReference type="ARBA" id="ARBA00022448"/>
    </source>
</evidence>
<keyword evidence="7 9" id="KW-1133">Transmembrane helix</keyword>
<feature type="transmembrane region" description="Helical" evidence="9">
    <location>
        <begin position="29"/>
        <end position="62"/>
    </location>
</feature>
<organism evidence="12 13">
    <name type="scientific">Acetatifactor muris</name>
    <dbReference type="NCBI Taxonomy" id="879566"/>
    <lineage>
        <taxon>Bacteria</taxon>
        <taxon>Bacillati</taxon>
        <taxon>Bacillota</taxon>
        <taxon>Clostridia</taxon>
        <taxon>Lachnospirales</taxon>
        <taxon>Lachnospiraceae</taxon>
        <taxon>Acetatifactor</taxon>
    </lineage>
</organism>
<evidence type="ECO:0000256" key="6">
    <source>
        <dbReference type="ARBA" id="ARBA00022692"/>
    </source>
</evidence>
<reference evidence="12 13" key="1">
    <citation type="submission" date="2018-01" db="EMBL/GenBank/DDBJ databases">
        <authorList>
            <person name="Gaut B.S."/>
            <person name="Morton B.R."/>
            <person name="Clegg M.T."/>
            <person name="Duvall M.R."/>
        </authorList>
    </citation>
    <scope>NUCLEOTIDE SEQUENCE [LARGE SCALE GENOMIC DNA]</scope>
    <source>
        <strain evidence="12">GP69</strain>
    </source>
</reference>
<comment type="subcellular location">
    <subcellularLocation>
        <location evidence="1 9">Cell membrane</location>
        <topology evidence="1 9">Multi-pass membrane protein</topology>
    </subcellularLocation>
</comment>
<dbReference type="InterPro" id="IPR000515">
    <property type="entry name" value="MetI-like"/>
</dbReference>
<evidence type="ECO:0000313" key="12">
    <source>
        <dbReference type="EMBL" id="SOY31169.1"/>
    </source>
</evidence>
<gene>
    <name evidence="12" type="primary">malF_2</name>
    <name evidence="12" type="ORF">AMURIS_03904</name>
</gene>
<evidence type="ECO:0000256" key="1">
    <source>
        <dbReference type="ARBA" id="ARBA00004651"/>
    </source>
</evidence>
<feature type="transmembrane region" description="Helical" evidence="9">
    <location>
        <begin position="363"/>
        <end position="382"/>
    </location>
</feature>
<dbReference type="Pfam" id="PF00528">
    <property type="entry name" value="BPD_transp_1"/>
    <property type="match status" value="1"/>
</dbReference>
<protein>
    <recommendedName>
        <fullName evidence="10">Maltose/maltodextrin transport system permease protein</fullName>
    </recommendedName>
</protein>
<dbReference type="AlphaFoldDB" id="A0A2K4ZL13"/>
<dbReference type="PROSITE" id="PS50928">
    <property type="entry name" value="ABC_TM1"/>
    <property type="match status" value="1"/>
</dbReference>
<evidence type="ECO:0000313" key="13">
    <source>
        <dbReference type="Proteomes" id="UP000236311"/>
    </source>
</evidence>
<dbReference type="GO" id="GO:0042956">
    <property type="term" value="P:maltodextrin transmembrane transport"/>
    <property type="evidence" value="ECO:0007669"/>
    <property type="project" value="TreeGrafter"/>
</dbReference>
<dbReference type="CDD" id="cd06261">
    <property type="entry name" value="TM_PBP2"/>
    <property type="match status" value="1"/>
</dbReference>
<keyword evidence="5 10" id="KW-0762">Sugar transport</keyword>
<keyword evidence="6 9" id="KW-0812">Transmembrane</keyword>
<feature type="transmembrane region" description="Helical" evidence="9">
    <location>
        <begin position="101"/>
        <end position="119"/>
    </location>
</feature>
<evidence type="ECO:0000256" key="5">
    <source>
        <dbReference type="ARBA" id="ARBA00022597"/>
    </source>
</evidence>
<keyword evidence="4 10" id="KW-1003">Cell membrane</keyword>
<keyword evidence="13" id="KW-1185">Reference proteome</keyword>
<evidence type="ECO:0000256" key="8">
    <source>
        <dbReference type="ARBA" id="ARBA00023136"/>
    </source>
</evidence>
<dbReference type="PANTHER" id="PTHR47314">
    <property type="entry name" value="MALTOSE/MALTODEXTRIN TRANSPORT SYSTEM PERMEASE PROTEIN MALF"/>
    <property type="match status" value="1"/>
</dbReference>
<keyword evidence="8 9" id="KW-0472">Membrane</keyword>
<feature type="domain" description="ABC transmembrane type-1" evidence="11">
    <location>
        <begin position="222"/>
        <end position="444"/>
    </location>
</feature>
<feature type="transmembrane region" description="Helical" evidence="9">
    <location>
        <begin position="157"/>
        <end position="183"/>
    </location>
</feature>
<evidence type="ECO:0000256" key="10">
    <source>
        <dbReference type="RuleBase" id="RU367050"/>
    </source>
</evidence>
<feature type="transmembrane region" description="Helical" evidence="9">
    <location>
        <begin position="310"/>
        <end position="330"/>
    </location>
</feature>
<sequence length="458" mass="51641">MKTRKSKKEFENKYPVMDALKKGSLLTRLSALVFGAGCLAQGQIVKGIIFLAAEAAIIYYMIQTGLHNLSMLITLGELEQQKVWNDAKSVYEYVDGDRSQLILLFGIITLAIVLVLILLGRSSLRQAYKLECFRKEGRQIPGLREEIKDLFNGNLQITLLSFPVIGVLAFTILPLVFMISMAFTSYSVENSKLVLFDWVGLENFKRVIGLGGSLGKTFWPVLGWTLIWALAATFSNYFCGLILALFINWKEIRAKKMWRFFFVLTVAIPHFVTLLIMRTMLQPEGAINIMLRNMGILGTKESLPFFTNAAWARVTVILINIWVGVPYMLLQVTGILQNIPQELYEAARVDGAGPIVTFRKITLPYMMFIMMPYLITTFTGNVNNFNVIFLTSQGLPRPVDSTAGKTDLLVTWLYKLTIENQYYNVGAVIGIMTFVTLAVVSLITFKFSGSNRNEEAFR</sequence>
<dbReference type="Proteomes" id="UP000236311">
    <property type="component" value="Unassembled WGS sequence"/>
</dbReference>
<feature type="transmembrane region" description="Helical" evidence="9">
    <location>
        <begin position="226"/>
        <end position="248"/>
    </location>
</feature>
<feature type="transmembrane region" description="Helical" evidence="9">
    <location>
        <begin position="260"/>
        <end position="281"/>
    </location>
</feature>
<dbReference type="SUPFAM" id="SSF161098">
    <property type="entry name" value="MetI-like"/>
    <property type="match status" value="1"/>
</dbReference>
<evidence type="ECO:0000256" key="4">
    <source>
        <dbReference type="ARBA" id="ARBA00022475"/>
    </source>
</evidence>
<dbReference type="InterPro" id="IPR035906">
    <property type="entry name" value="MetI-like_sf"/>
</dbReference>
<comment type="function">
    <text evidence="10">Part of the ABC transporter complex MalEFGK involved in maltose/maltodextrin import. Probably responsible for the translocation of the substrate across the membrane.</text>
</comment>